<sequence>METRRSSRVPLVRPALSRANGKAVASPWWRKHGIATLLDF</sequence>
<evidence type="ECO:0000313" key="1">
    <source>
        <dbReference type="EMBL" id="JAH12811.1"/>
    </source>
</evidence>
<reference evidence="1" key="2">
    <citation type="journal article" date="2015" name="Fish Shellfish Immunol.">
        <title>Early steps in the European eel (Anguilla anguilla)-Vibrio vulnificus interaction in the gills: Role of the RtxA13 toxin.</title>
        <authorList>
            <person name="Callol A."/>
            <person name="Pajuelo D."/>
            <person name="Ebbesson L."/>
            <person name="Teles M."/>
            <person name="MacKenzie S."/>
            <person name="Amaro C."/>
        </authorList>
    </citation>
    <scope>NUCLEOTIDE SEQUENCE</scope>
</reference>
<protein>
    <submittedName>
        <fullName evidence="1">Uncharacterized protein</fullName>
    </submittedName>
</protein>
<accession>A0A0E9Q7H3</accession>
<reference evidence="1" key="1">
    <citation type="submission" date="2014-11" db="EMBL/GenBank/DDBJ databases">
        <authorList>
            <person name="Amaro Gonzalez C."/>
        </authorList>
    </citation>
    <scope>NUCLEOTIDE SEQUENCE</scope>
</reference>
<organism evidence="1">
    <name type="scientific">Anguilla anguilla</name>
    <name type="common">European freshwater eel</name>
    <name type="synonym">Muraena anguilla</name>
    <dbReference type="NCBI Taxonomy" id="7936"/>
    <lineage>
        <taxon>Eukaryota</taxon>
        <taxon>Metazoa</taxon>
        <taxon>Chordata</taxon>
        <taxon>Craniata</taxon>
        <taxon>Vertebrata</taxon>
        <taxon>Euteleostomi</taxon>
        <taxon>Actinopterygii</taxon>
        <taxon>Neopterygii</taxon>
        <taxon>Teleostei</taxon>
        <taxon>Anguilliformes</taxon>
        <taxon>Anguillidae</taxon>
        <taxon>Anguilla</taxon>
    </lineage>
</organism>
<name>A0A0E9Q7H3_ANGAN</name>
<dbReference type="EMBL" id="GBXM01095766">
    <property type="protein sequence ID" value="JAH12811.1"/>
    <property type="molecule type" value="Transcribed_RNA"/>
</dbReference>
<dbReference type="AlphaFoldDB" id="A0A0E9Q7H3"/>
<proteinExistence type="predicted"/>